<dbReference type="InterPro" id="IPR038305">
    <property type="entry name" value="HeLo_sf"/>
</dbReference>
<protein>
    <submittedName>
        <fullName evidence="2">Uncharacterized protein</fullName>
    </submittedName>
</protein>
<sequence>MAFEPISGTIGAVAFADQMFARICEKKLESIEDDTAEQATITAIDETHVTEPLSPAAMSSSAPSTLPPSNLSSTTSKSVTRPSPSFQSLATSATESVTLSLPGQELPRRRDHFLGIFRSKKHKIPYEPDRNPPSTEQNVPIAVDEQQPVPEALTPLDSVLAPGSTAAASSEIAKAATEVHDRSNFLLRAGWVAQSRDRFIQLLKELKKHADYFHSMIQLDQGKKMVIRSQQMATVATKVKEYRDIGDRLRMLLQSLDQLTGSKRAEFQLMLHHDPLSLQSRYRKVTRLLSFQPEGAAFYARLLPPTEHTEGSAATTTARYLVFDVQQANLSPSIAGETIAARKLSDISHLLDDTDKTAQPLMARTLGCIKASGTTNGTISVFSDSTPHKDAKSLAVGLNDENEKKYFQAPSRASLRTRLALVLTCSLIYVQRADGLRDLNAAGLTFYDTDPASGHAADLGHSRIKPFILLQMLGVPTMTTSSHSVLTSAARDDDDDTVSMIRSLGILLYEIGSWDLSVGDTIAEKARASDIENLASLDLHEFVEIEFDKRLKKKPEGPPA</sequence>
<gene>
    <name evidence="2" type="ORF">FMUND_14625</name>
</gene>
<proteinExistence type="predicted"/>
<organism evidence="2 3">
    <name type="scientific">Fusarium mundagurra</name>
    <dbReference type="NCBI Taxonomy" id="1567541"/>
    <lineage>
        <taxon>Eukaryota</taxon>
        <taxon>Fungi</taxon>
        <taxon>Dikarya</taxon>
        <taxon>Ascomycota</taxon>
        <taxon>Pezizomycotina</taxon>
        <taxon>Sordariomycetes</taxon>
        <taxon>Hypocreomycetidae</taxon>
        <taxon>Hypocreales</taxon>
        <taxon>Nectriaceae</taxon>
        <taxon>Fusarium</taxon>
        <taxon>Fusarium fujikuroi species complex</taxon>
    </lineage>
</organism>
<comment type="caution">
    <text evidence="2">The sequence shown here is derived from an EMBL/GenBank/DDBJ whole genome shotgun (WGS) entry which is preliminary data.</text>
</comment>
<evidence type="ECO:0000313" key="3">
    <source>
        <dbReference type="Proteomes" id="UP000544331"/>
    </source>
</evidence>
<dbReference type="Proteomes" id="UP000544331">
    <property type="component" value="Unassembled WGS sequence"/>
</dbReference>
<evidence type="ECO:0000313" key="2">
    <source>
        <dbReference type="EMBL" id="KAF5699760.1"/>
    </source>
</evidence>
<dbReference type="Gene3D" id="1.20.120.1020">
    <property type="entry name" value="Prion-inhibition and propagation, HeLo domain"/>
    <property type="match status" value="1"/>
</dbReference>
<reference evidence="2 3" key="1">
    <citation type="submission" date="2020-05" db="EMBL/GenBank/DDBJ databases">
        <title>Identification and distribution of gene clusters putatively required for synthesis of sphingolipid metabolism inhibitors in phylogenetically diverse species of the filamentous fungus Fusarium.</title>
        <authorList>
            <person name="Kim H.-S."/>
            <person name="Busman M."/>
            <person name="Brown D.W."/>
            <person name="Divon H."/>
            <person name="Uhlig S."/>
            <person name="Proctor R.H."/>
        </authorList>
    </citation>
    <scope>NUCLEOTIDE SEQUENCE [LARGE SCALE GENOMIC DNA]</scope>
    <source>
        <strain evidence="2 3">NRRL 66235</strain>
    </source>
</reference>
<keyword evidence="3" id="KW-1185">Reference proteome</keyword>
<feature type="region of interest" description="Disordered" evidence="1">
    <location>
        <begin position="53"/>
        <end position="104"/>
    </location>
</feature>
<dbReference type="OrthoDB" id="5237481at2759"/>
<name>A0A8H5XUV0_9HYPO</name>
<evidence type="ECO:0000256" key="1">
    <source>
        <dbReference type="SAM" id="MobiDB-lite"/>
    </source>
</evidence>
<dbReference type="EMBL" id="JAAOAN010000781">
    <property type="protein sequence ID" value="KAF5699760.1"/>
    <property type="molecule type" value="Genomic_DNA"/>
</dbReference>
<dbReference type="AlphaFoldDB" id="A0A8H5XUV0"/>
<feature type="compositionally biased region" description="Polar residues" evidence="1">
    <location>
        <begin position="79"/>
        <end position="101"/>
    </location>
</feature>
<accession>A0A8H5XUV0</accession>
<feature type="compositionally biased region" description="Low complexity" evidence="1">
    <location>
        <begin position="53"/>
        <end position="78"/>
    </location>
</feature>